<evidence type="ECO:0000313" key="9">
    <source>
        <dbReference type="Proteomes" id="UP000033632"/>
    </source>
</evidence>
<sequence length="144" mass="15442">MMRARLKALADNQIVRFLALGGFAAAVNWLVRFPLSAVLPMSLAIVLAYVIGMTVGFTLYRRYVFPGSTRPIVEQSLIFLAVNLVGALVVLGLTHALIEAQAGLAWPAFVREGLAHGLAIGVGSVVNFIGHKTLTFRLKNGKPA</sequence>
<feature type="domain" description="GtrA/DPMS transmembrane" evidence="7">
    <location>
        <begin position="16"/>
        <end position="136"/>
    </location>
</feature>
<comment type="subcellular location">
    <subcellularLocation>
        <location evidence="1">Membrane</location>
        <topology evidence="1">Multi-pass membrane protein</topology>
    </subcellularLocation>
</comment>
<dbReference type="EMBL" id="JZEX01000179">
    <property type="protein sequence ID" value="KKB07104.1"/>
    <property type="molecule type" value="Genomic_DNA"/>
</dbReference>
<evidence type="ECO:0000256" key="6">
    <source>
        <dbReference type="SAM" id="Phobius"/>
    </source>
</evidence>
<dbReference type="InterPro" id="IPR007267">
    <property type="entry name" value="GtrA_DPMS_TM"/>
</dbReference>
<protein>
    <recommendedName>
        <fullName evidence="7">GtrA/DPMS transmembrane domain-containing protein</fullName>
    </recommendedName>
</protein>
<gene>
    <name evidence="8" type="ORF">VE25_19570</name>
</gene>
<organism evidence="8 9">
    <name type="scientific">Devosia geojensis</name>
    <dbReference type="NCBI Taxonomy" id="443610"/>
    <lineage>
        <taxon>Bacteria</taxon>
        <taxon>Pseudomonadati</taxon>
        <taxon>Pseudomonadota</taxon>
        <taxon>Alphaproteobacteria</taxon>
        <taxon>Hyphomicrobiales</taxon>
        <taxon>Devosiaceae</taxon>
        <taxon>Devosia</taxon>
    </lineage>
</organism>
<dbReference type="GO" id="GO:0005886">
    <property type="term" value="C:plasma membrane"/>
    <property type="evidence" value="ECO:0007669"/>
    <property type="project" value="TreeGrafter"/>
</dbReference>
<reference evidence="8 9" key="1">
    <citation type="submission" date="2015-03" db="EMBL/GenBank/DDBJ databases">
        <authorList>
            <person name="Hassan Y.I."/>
            <person name="Lepp D."/>
            <person name="Li X.-Z."/>
            <person name="Zhou T."/>
        </authorList>
    </citation>
    <scope>NUCLEOTIDE SEQUENCE [LARGE SCALE GENOMIC DNA]</scope>
    <source>
        <strain evidence="8 9">BD-c194</strain>
    </source>
</reference>
<feature type="transmembrane region" description="Helical" evidence="6">
    <location>
        <begin position="72"/>
        <end position="93"/>
    </location>
</feature>
<comment type="caution">
    <text evidence="8">The sequence shown here is derived from an EMBL/GenBank/DDBJ whole genome shotgun (WGS) entry which is preliminary data.</text>
</comment>
<dbReference type="PANTHER" id="PTHR38459">
    <property type="entry name" value="PROPHAGE BACTOPRENOL-LINKED GLUCOSE TRANSLOCASE HOMOLOG"/>
    <property type="match status" value="1"/>
</dbReference>
<dbReference type="Pfam" id="PF04138">
    <property type="entry name" value="GtrA_DPMS_TM"/>
    <property type="match status" value="1"/>
</dbReference>
<comment type="similarity">
    <text evidence="2">Belongs to the GtrA family.</text>
</comment>
<evidence type="ECO:0000256" key="5">
    <source>
        <dbReference type="ARBA" id="ARBA00023136"/>
    </source>
</evidence>
<proteinExistence type="inferred from homology"/>
<dbReference type="Proteomes" id="UP000033632">
    <property type="component" value="Unassembled WGS sequence"/>
</dbReference>
<dbReference type="PATRIC" id="fig|443610.3.peg.2232"/>
<dbReference type="GO" id="GO:0000271">
    <property type="term" value="P:polysaccharide biosynthetic process"/>
    <property type="evidence" value="ECO:0007669"/>
    <property type="project" value="InterPro"/>
</dbReference>
<keyword evidence="5 6" id="KW-0472">Membrane</keyword>
<feature type="transmembrane region" description="Helical" evidence="6">
    <location>
        <begin position="12"/>
        <end position="31"/>
    </location>
</feature>
<dbReference type="PANTHER" id="PTHR38459:SF1">
    <property type="entry name" value="PROPHAGE BACTOPRENOL-LINKED GLUCOSE TRANSLOCASE HOMOLOG"/>
    <property type="match status" value="1"/>
</dbReference>
<name>A0A0F5FDX9_9HYPH</name>
<evidence type="ECO:0000259" key="7">
    <source>
        <dbReference type="Pfam" id="PF04138"/>
    </source>
</evidence>
<evidence type="ECO:0000256" key="2">
    <source>
        <dbReference type="ARBA" id="ARBA00009399"/>
    </source>
</evidence>
<feature type="transmembrane region" description="Helical" evidence="6">
    <location>
        <begin position="37"/>
        <end position="60"/>
    </location>
</feature>
<dbReference type="AlphaFoldDB" id="A0A0F5FDX9"/>
<accession>A0A0F5FDX9</accession>
<keyword evidence="3 6" id="KW-0812">Transmembrane</keyword>
<feature type="transmembrane region" description="Helical" evidence="6">
    <location>
        <begin position="113"/>
        <end position="130"/>
    </location>
</feature>
<keyword evidence="4 6" id="KW-1133">Transmembrane helix</keyword>
<keyword evidence="9" id="KW-1185">Reference proteome</keyword>
<dbReference type="InterPro" id="IPR051401">
    <property type="entry name" value="GtrA_CellWall_Glycosyl"/>
</dbReference>
<evidence type="ECO:0000256" key="1">
    <source>
        <dbReference type="ARBA" id="ARBA00004141"/>
    </source>
</evidence>
<evidence type="ECO:0000313" key="8">
    <source>
        <dbReference type="EMBL" id="KKB07104.1"/>
    </source>
</evidence>
<evidence type="ECO:0000256" key="3">
    <source>
        <dbReference type="ARBA" id="ARBA00022692"/>
    </source>
</evidence>
<dbReference type="STRING" id="443610.VE25_19570"/>
<evidence type="ECO:0000256" key="4">
    <source>
        <dbReference type="ARBA" id="ARBA00022989"/>
    </source>
</evidence>